<dbReference type="InterPro" id="IPR005247">
    <property type="entry name" value="YbhB_YbcL/LppC-like"/>
</dbReference>
<dbReference type="PATRIC" id="fig|1618660.3.peg.465"/>
<dbReference type="CDD" id="cd00865">
    <property type="entry name" value="PEBP_bact_arch"/>
    <property type="match status" value="1"/>
</dbReference>
<gene>
    <name evidence="1" type="ORF">UY23_C0002G0030</name>
</gene>
<evidence type="ECO:0000313" key="1">
    <source>
        <dbReference type="EMBL" id="KKU91291.1"/>
    </source>
</evidence>
<dbReference type="InterPro" id="IPR008914">
    <property type="entry name" value="PEBP"/>
</dbReference>
<accession>A0A0G1UAT8</accession>
<proteinExistence type="predicted"/>
<dbReference type="InterPro" id="IPR036610">
    <property type="entry name" value="PEBP-like_sf"/>
</dbReference>
<dbReference type="Pfam" id="PF01161">
    <property type="entry name" value="PBP"/>
    <property type="match status" value="1"/>
</dbReference>
<dbReference type="PANTHER" id="PTHR30289:SF1">
    <property type="entry name" value="PEBP (PHOSPHATIDYLETHANOLAMINE-BINDING PROTEIN) FAMILY PROTEIN"/>
    <property type="match status" value="1"/>
</dbReference>
<dbReference type="Proteomes" id="UP000034956">
    <property type="component" value="Unassembled WGS sequence"/>
</dbReference>
<dbReference type="EMBL" id="LCPF01000002">
    <property type="protein sequence ID" value="KKU91291.1"/>
    <property type="molecule type" value="Genomic_DNA"/>
</dbReference>
<protein>
    <submittedName>
        <fullName evidence="1">Phospholipid-binding protein, PBP family</fullName>
    </submittedName>
</protein>
<organism evidence="1 2">
    <name type="scientific">Candidatus Jorgensenbacteria bacterium GW2011_GWA1_48_11</name>
    <dbReference type="NCBI Taxonomy" id="1618660"/>
    <lineage>
        <taxon>Bacteria</taxon>
        <taxon>Candidatus Joergenseniibacteriota</taxon>
    </lineage>
</organism>
<dbReference type="AlphaFoldDB" id="A0A0G1UAT8"/>
<sequence length="179" mass="19643">MQKAVFSLFVFALIAVLAYVLINEQIPMGNLILKSSAFKEGDLIPPRFTCDGDNINPLLEIRNIPENTKSLVLIVDDPDATGGRTFDHWLVFNMPAKTQYISEDSLPLGAKEGINGAGSVKYVGPCPPRGNAPHRYMFKLYALDAVLDLVSGVTKAELEKTMAGHILDQTVLIGRYGRH</sequence>
<evidence type="ECO:0000313" key="2">
    <source>
        <dbReference type="Proteomes" id="UP000034956"/>
    </source>
</evidence>
<dbReference type="Gene3D" id="3.90.280.10">
    <property type="entry name" value="PEBP-like"/>
    <property type="match status" value="1"/>
</dbReference>
<reference evidence="1 2" key="1">
    <citation type="journal article" date="2015" name="Nature">
        <title>rRNA introns, odd ribosomes, and small enigmatic genomes across a large radiation of phyla.</title>
        <authorList>
            <person name="Brown C.T."/>
            <person name="Hug L.A."/>
            <person name="Thomas B.C."/>
            <person name="Sharon I."/>
            <person name="Castelle C.J."/>
            <person name="Singh A."/>
            <person name="Wilkins M.J."/>
            <person name="Williams K.H."/>
            <person name="Banfield J.F."/>
        </authorList>
    </citation>
    <scope>NUCLEOTIDE SEQUENCE [LARGE SCALE GENOMIC DNA]</scope>
</reference>
<name>A0A0G1UAT8_9BACT</name>
<dbReference type="PANTHER" id="PTHR30289">
    <property type="entry name" value="UNCHARACTERIZED PROTEIN YBCL-RELATED"/>
    <property type="match status" value="1"/>
</dbReference>
<comment type="caution">
    <text evidence="1">The sequence shown here is derived from an EMBL/GenBank/DDBJ whole genome shotgun (WGS) entry which is preliminary data.</text>
</comment>
<dbReference type="SUPFAM" id="SSF49777">
    <property type="entry name" value="PEBP-like"/>
    <property type="match status" value="1"/>
</dbReference>
<dbReference type="NCBIfam" id="TIGR00481">
    <property type="entry name" value="YbhB/YbcL family Raf kinase inhibitor-like protein"/>
    <property type="match status" value="1"/>
</dbReference>